<dbReference type="PANTHER" id="PTHR22595:SF79">
    <property type="entry name" value="CHITINASE 12"/>
    <property type="match status" value="1"/>
</dbReference>
<evidence type="ECO:0000256" key="5">
    <source>
        <dbReference type="SAM" id="SignalP"/>
    </source>
</evidence>
<dbReference type="PROSITE" id="PS51257">
    <property type="entry name" value="PROKAR_LIPOPROTEIN"/>
    <property type="match status" value="1"/>
</dbReference>
<evidence type="ECO:0000313" key="9">
    <source>
        <dbReference type="Proteomes" id="UP000886520"/>
    </source>
</evidence>
<dbReference type="AlphaFoldDB" id="A0A9D4U5Y9"/>
<evidence type="ECO:0000313" key="8">
    <source>
        <dbReference type="EMBL" id="KAI5061997.1"/>
    </source>
</evidence>
<feature type="signal peptide" evidence="5">
    <location>
        <begin position="1"/>
        <end position="22"/>
    </location>
</feature>
<dbReference type="GO" id="GO:0006032">
    <property type="term" value="P:chitin catabolic process"/>
    <property type="evidence" value="ECO:0007669"/>
    <property type="project" value="InterPro"/>
</dbReference>
<evidence type="ECO:0000256" key="1">
    <source>
        <dbReference type="ARBA" id="ARBA00022821"/>
    </source>
</evidence>
<evidence type="ECO:0000256" key="4">
    <source>
        <dbReference type="PIRSR" id="PIRSR001060-2"/>
    </source>
</evidence>
<dbReference type="PIRSF" id="PIRSF001060">
    <property type="entry name" value="Endochitinase"/>
    <property type="match status" value="1"/>
</dbReference>
<name>A0A9D4U5Y9_ADICA</name>
<evidence type="ECO:0000259" key="7">
    <source>
        <dbReference type="PROSITE" id="PS00774"/>
    </source>
</evidence>
<dbReference type="OrthoDB" id="5985073at2759"/>
<feature type="domain" description="Glycoside hydrolase family 19 catalytic" evidence="7">
    <location>
        <begin position="167"/>
        <end position="177"/>
    </location>
</feature>
<feature type="disulfide bond" evidence="4">
    <location>
        <begin position="207"/>
        <end position="240"/>
    </location>
</feature>
<dbReference type="CDD" id="cd00325">
    <property type="entry name" value="chitinase_GH19"/>
    <property type="match status" value="1"/>
</dbReference>
<feature type="chain" id="PRO_5039702471" description="Glycoside hydrolase family 19 catalytic domain-containing protein" evidence="5">
    <location>
        <begin position="23"/>
        <end position="240"/>
    </location>
</feature>
<evidence type="ECO:0000256" key="2">
    <source>
        <dbReference type="ARBA" id="ARBA00023157"/>
    </source>
</evidence>
<dbReference type="FunFam" id="3.30.20.10:FF:000001">
    <property type="entry name" value="Endochitinase (Chitinase)"/>
    <property type="match status" value="1"/>
</dbReference>
<feature type="domain" description="Glycoside hydrolase family 19 catalytic" evidence="6">
    <location>
        <begin position="56"/>
        <end position="78"/>
    </location>
</feature>
<keyword evidence="1" id="KW-0611">Plant defense</keyword>
<accession>A0A9D4U5Y9</accession>
<dbReference type="Pfam" id="PF00182">
    <property type="entry name" value="Glyco_hydro_19"/>
    <property type="match status" value="1"/>
</dbReference>
<organism evidence="8 9">
    <name type="scientific">Adiantum capillus-veneris</name>
    <name type="common">Maidenhair fern</name>
    <dbReference type="NCBI Taxonomy" id="13818"/>
    <lineage>
        <taxon>Eukaryota</taxon>
        <taxon>Viridiplantae</taxon>
        <taxon>Streptophyta</taxon>
        <taxon>Embryophyta</taxon>
        <taxon>Tracheophyta</taxon>
        <taxon>Polypodiopsida</taxon>
        <taxon>Polypodiidae</taxon>
        <taxon>Polypodiales</taxon>
        <taxon>Pteridineae</taxon>
        <taxon>Pteridaceae</taxon>
        <taxon>Vittarioideae</taxon>
        <taxon>Adiantum</taxon>
    </lineage>
</organism>
<keyword evidence="2 4" id="KW-1015">Disulfide bond</keyword>
<dbReference type="Gene3D" id="1.10.530.10">
    <property type="match status" value="1"/>
</dbReference>
<evidence type="ECO:0000259" key="6">
    <source>
        <dbReference type="PROSITE" id="PS00773"/>
    </source>
</evidence>
<feature type="active site" description="Proton donor" evidence="3">
    <location>
        <position position="100"/>
    </location>
</feature>
<dbReference type="Gene3D" id="3.30.20.10">
    <property type="entry name" value="Endochitinase, domain 2"/>
    <property type="match status" value="1"/>
</dbReference>
<dbReference type="EMBL" id="JABFUD020000022">
    <property type="protein sequence ID" value="KAI5061997.1"/>
    <property type="molecule type" value="Genomic_DNA"/>
</dbReference>
<dbReference type="PANTHER" id="PTHR22595">
    <property type="entry name" value="CHITINASE-RELATED"/>
    <property type="match status" value="1"/>
</dbReference>
<dbReference type="Proteomes" id="UP000886520">
    <property type="component" value="Chromosome 22"/>
</dbReference>
<proteinExistence type="predicted"/>
<dbReference type="GO" id="GO:0016998">
    <property type="term" value="P:cell wall macromolecule catabolic process"/>
    <property type="evidence" value="ECO:0007669"/>
    <property type="project" value="InterPro"/>
</dbReference>
<evidence type="ECO:0000256" key="3">
    <source>
        <dbReference type="PIRSR" id="PIRSR001060-1"/>
    </source>
</evidence>
<gene>
    <name evidence="8" type="ORF">GOP47_0022536</name>
</gene>
<reference evidence="8" key="1">
    <citation type="submission" date="2021-01" db="EMBL/GenBank/DDBJ databases">
        <title>Adiantum capillus-veneris genome.</title>
        <authorList>
            <person name="Fang Y."/>
            <person name="Liao Q."/>
        </authorList>
    </citation>
    <scope>NUCLEOTIDE SEQUENCE</scope>
    <source>
        <strain evidence="8">H3</strain>
        <tissue evidence="8">Leaf</tissue>
    </source>
</reference>
<keyword evidence="5" id="KW-0732">Signal</keyword>
<keyword evidence="9" id="KW-1185">Reference proteome</keyword>
<feature type="disulfide bond" evidence="4">
    <location>
        <begin position="116"/>
        <end position="123"/>
    </location>
</feature>
<dbReference type="InterPro" id="IPR023346">
    <property type="entry name" value="Lysozyme-like_dom_sf"/>
</dbReference>
<dbReference type="GO" id="GO:0050832">
    <property type="term" value="P:defense response to fungus"/>
    <property type="evidence" value="ECO:0007669"/>
    <property type="project" value="UniProtKB-ARBA"/>
</dbReference>
<dbReference type="PROSITE" id="PS00774">
    <property type="entry name" value="CHITINASE_19_2"/>
    <property type="match status" value="1"/>
</dbReference>
<dbReference type="SUPFAM" id="SSF53955">
    <property type="entry name" value="Lysozyme-like"/>
    <property type="match status" value="1"/>
</dbReference>
<dbReference type="GO" id="GO:0004568">
    <property type="term" value="F:chitinase activity"/>
    <property type="evidence" value="ECO:0007669"/>
    <property type="project" value="InterPro"/>
</dbReference>
<feature type="disulfide bond" evidence="4">
    <location>
        <begin position="56"/>
        <end position="105"/>
    </location>
</feature>
<dbReference type="PROSITE" id="PS00773">
    <property type="entry name" value="CHITINASE_19_1"/>
    <property type="match status" value="1"/>
</dbReference>
<dbReference type="InterPro" id="IPR000726">
    <property type="entry name" value="Glyco_hydro_19_cat"/>
</dbReference>
<dbReference type="GO" id="GO:0005975">
    <property type="term" value="P:carbohydrate metabolic process"/>
    <property type="evidence" value="ECO:0007669"/>
    <property type="project" value="InterPro"/>
</dbReference>
<protein>
    <recommendedName>
        <fullName evidence="6 7">Glycoside hydrolase family 19 catalytic domain-containing protein</fullName>
    </recommendedName>
</protein>
<sequence>MKPTHPHTACLLLPLLLISCSALIHSSSAQSQGDGVSSIITSGVFSQFLSQNTASCPSNGFYTYEGFIAAASAFSGFGTTGSSDDQKRELAAFFANVAHETGSGCYVEEINKATYCDASSVPCAPGQQYFGRGPLQLTYNYNYQAAGQAVGFDGINDPGIVSRDPTVSFKTAVWYWMTQHNPTCHAAITGGQGFGATINAINGGLECGPNANQDQQQSRISLYRSFCSILNVDPGANLSC</sequence>
<comment type="caution">
    <text evidence="8">The sequence shown here is derived from an EMBL/GenBank/DDBJ whole genome shotgun (WGS) entry which is preliminary data.</text>
</comment>
<dbReference type="InterPro" id="IPR016283">
    <property type="entry name" value="Glyco_hydro_19"/>
</dbReference>